<organism evidence="2 3">
    <name type="scientific">Cirrhinus molitorella</name>
    <name type="common">mud carp</name>
    <dbReference type="NCBI Taxonomy" id="172907"/>
    <lineage>
        <taxon>Eukaryota</taxon>
        <taxon>Metazoa</taxon>
        <taxon>Chordata</taxon>
        <taxon>Craniata</taxon>
        <taxon>Vertebrata</taxon>
        <taxon>Euteleostomi</taxon>
        <taxon>Actinopterygii</taxon>
        <taxon>Neopterygii</taxon>
        <taxon>Teleostei</taxon>
        <taxon>Ostariophysi</taxon>
        <taxon>Cypriniformes</taxon>
        <taxon>Cyprinidae</taxon>
        <taxon>Labeoninae</taxon>
        <taxon>Labeonini</taxon>
        <taxon>Cirrhinus</taxon>
    </lineage>
</organism>
<name>A0AA88QE97_9TELE</name>
<gene>
    <name evidence="2" type="ORF">Q8A67_003274</name>
</gene>
<evidence type="ECO:0000313" key="2">
    <source>
        <dbReference type="EMBL" id="KAK2911141.1"/>
    </source>
</evidence>
<reference evidence="2" key="1">
    <citation type="submission" date="2023-08" db="EMBL/GenBank/DDBJ databases">
        <title>Chromosome-level Genome Assembly of mud carp (Cirrhinus molitorella).</title>
        <authorList>
            <person name="Liu H."/>
        </authorList>
    </citation>
    <scope>NUCLEOTIDE SEQUENCE</scope>
    <source>
        <strain evidence="2">Prfri</strain>
        <tissue evidence="2">Muscle</tissue>
    </source>
</reference>
<protein>
    <submittedName>
        <fullName evidence="2">Uncharacterized protein</fullName>
    </submittedName>
</protein>
<feature type="region of interest" description="Disordered" evidence="1">
    <location>
        <begin position="1"/>
        <end position="32"/>
    </location>
</feature>
<accession>A0AA88QE97</accession>
<evidence type="ECO:0000256" key="1">
    <source>
        <dbReference type="SAM" id="MobiDB-lite"/>
    </source>
</evidence>
<evidence type="ECO:0000313" key="3">
    <source>
        <dbReference type="Proteomes" id="UP001187343"/>
    </source>
</evidence>
<dbReference type="AlphaFoldDB" id="A0AA88QE97"/>
<dbReference type="EMBL" id="JAUYZG010000003">
    <property type="protein sequence ID" value="KAK2911141.1"/>
    <property type="molecule type" value="Genomic_DNA"/>
</dbReference>
<sequence>MSRAEERAAPQQNVQQQWGLELRGGGSTGSSCPPGAKLWFQRCVRNRYAVLLSTWVDGGFGGGVGGVADVRRRENRLNPINRLYCSASEHQKGTRVLVTFRKNVAINSVTTLLRW</sequence>
<keyword evidence="3" id="KW-1185">Reference proteome</keyword>
<proteinExistence type="predicted"/>
<comment type="caution">
    <text evidence="2">The sequence shown here is derived from an EMBL/GenBank/DDBJ whole genome shotgun (WGS) entry which is preliminary data.</text>
</comment>
<dbReference type="Proteomes" id="UP001187343">
    <property type="component" value="Unassembled WGS sequence"/>
</dbReference>